<dbReference type="Proteomes" id="UP001258315">
    <property type="component" value="Unassembled WGS sequence"/>
</dbReference>
<evidence type="ECO:0000259" key="2">
    <source>
        <dbReference type="Pfam" id="PF18990"/>
    </source>
</evidence>
<proteinExistence type="predicted"/>
<accession>A0ABU3H102</accession>
<dbReference type="RefSeq" id="WP_311954315.1">
    <property type="nucleotide sequence ID" value="NZ_JAVLVU010000001.1"/>
</dbReference>
<feature type="chain" id="PRO_5047140388" description="DUF5723 domain-containing protein" evidence="1">
    <location>
        <begin position="20"/>
        <end position="474"/>
    </location>
</feature>
<evidence type="ECO:0000313" key="3">
    <source>
        <dbReference type="EMBL" id="MDT3405581.1"/>
    </source>
</evidence>
<feature type="signal peptide" evidence="1">
    <location>
        <begin position="1"/>
        <end position="19"/>
    </location>
</feature>
<sequence>MSKIYIGVLMLFISCSCFAQRYAQYNTGSLFDSFENPSQAAFIPDSSRQFAFNLIPNFNANTYLQGNAQYTLKSRLFLGKYDNSAFTIGEGKYNNMMANVNVYVGMLRMFTSMSGKQEVGLSYQIKGNGRGHVTDETIALFNGIGKFAQSPVYDDLFNNNAFYEAFHQFSVNYREKVTRNFAVGVKLSLLSGIGYNNLNITQSELIVPPGQIDMASLRLRGTFQSTYVLGQFQRRDLLPLFRSPGAAISMGATFAPNGFIIQGNVKDLGFIRWGSNATTYRVNGVAQLTDLGGTQREKNVQDALTKLLESNPRQGAFVKPIVGRAELSVAKKFQIGDGVTYMPTAILAKQIYGYGTGAALVNNVQFKGGFSTALSGILNEDSQFDLGLQLMYKSPNFEVFVGSEQLGKSLNLYSASNENENAVTKTMSHSGGNIYFGFSFKFGRLLERWKNDSYYFDGSEQGPLGRAWKRWNNN</sequence>
<organism evidence="3 4">
    <name type="scientific">Mucilaginibacter terrae</name>
    <dbReference type="NCBI Taxonomy" id="1955052"/>
    <lineage>
        <taxon>Bacteria</taxon>
        <taxon>Pseudomonadati</taxon>
        <taxon>Bacteroidota</taxon>
        <taxon>Sphingobacteriia</taxon>
        <taxon>Sphingobacteriales</taxon>
        <taxon>Sphingobacteriaceae</taxon>
        <taxon>Mucilaginibacter</taxon>
    </lineage>
</organism>
<keyword evidence="4" id="KW-1185">Reference proteome</keyword>
<evidence type="ECO:0000256" key="1">
    <source>
        <dbReference type="SAM" id="SignalP"/>
    </source>
</evidence>
<protein>
    <recommendedName>
        <fullName evidence="2">DUF5723 domain-containing protein</fullName>
    </recommendedName>
</protein>
<keyword evidence="1" id="KW-0732">Signal</keyword>
<gene>
    <name evidence="3" type="ORF">QE417_004653</name>
</gene>
<evidence type="ECO:0000313" key="4">
    <source>
        <dbReference type="Proteomes" id="UP001258315"/>
    </source>
</evidence>
<feature type="domain" description="DUF5723" evidence="2">
    <location>
        <begin position="41"/>
        <end position="403"/>
    </location>
</feature>
<dbReference type="PROSITE" id="PS51257">
    <property type="entry name" value="PROKAR_LIPOPROTEIN"/>
    <property type="match status" value="1"/>
</dbReference>
<dbReference type="EMBL" id="JAVLVU010000001">
    <property type="protein sequence ID" value="MDT3405581.1"/>
    <property type="molecule type" value="Genomic_DNA"/>
</dbReference>
<comment type="caution">
    <text evidence="3">The sequence shown here is derived from an EMBL/GenBank/DDBJ whole genome shotgun (WGS) entry which is preliminary data.</text>
</comment>
<name>A0ABU3H102_9SPHI</name>
<dbReference type="Pfam" id="PF18990">
    <property type="entry name" value="DUF5723"/>
    <property type="match status" value="1"/>
</dbReference>
<dbReference type="InterPro" id="IPR043781">
    <property type="entry name" value="DUF5723"/>
</dbReference>
<reference evidence="4" key="1">
    <citation type="submission" date="2023-07" db="EMBL/GenBank/DDBJ databases">
        <title>Functional and genomic diversity of the sorghum phyllosphere microbiome.</title>
        <authorList>
            <person name="Shade A."/>
        </authorList>
    </citation>
    <scope>NUCLEOTIDE SEQUENCE [LARGE SCALE GENOMIC DNA]</scope>
    <source>
        <strain evidence="4">SORGH_AS_0422</strain>
    </source>
</reference>